<dbReference type="EMBL" id="CM003611">
    <property type="protein sequence ID" value="KYP60906.1"/>
    <property type="molecule type" value="Genomic_DNA"/>
</dbReference>
<feature type="transmembrane region" description="Helical" evidence="1">
    <location>
        <begin position="12"/>
        <end position="35"/>
    </location>
</feature>
<keyword evidence="1" id="KW-1133">Transmembrane helix</keyword>
<evidence type="ECO:0000313" key="2">
    <source>
        <dbReference type="EMBL" id="KYP60906.1"/>
    </source>
</evidence>
<accession>A0A151T1H6</accession>
<organism evidence="2 3">
    <name type="scientific">Cajanus cajan</name>
    <name type="common">Pigeon pea</name>
    <name type="synonym">Cajanus indicus</name>
    <dbReference type="NCBI Taxonomy" id="3821"/>
    <lineage>
        <taxon>Eukaryota</taxon>
        <taxon>Viridiplantae</taxon>
        <taxon>Streptophyta</taxon>
        <taxon>Embryophyta</taxon>
        <taxon>Tracheophyta</taxon>
        <taxon>Spermatophyta</taxon>
        <taxon>Magnoliopsida</taxon>
        <taxon>eudicotyledons</taxon>
        <taxon>Gunneridae</taxon>
        <taxon>Pentapetalae</taxon>
        <taxon>rosids</taxon>
        <taxon>fabids</taxon>
        <taxon>Fabales</taxon>
        <taxon>Fabaceae</taxon>
        <taxon>Papilionoideae</taxon>
        <taxon>50 kb inversion clade</taxon>
        <taxon>NPAAA clade</taxon>
        <taxon>indigoferoid/millettioid clade</taxon>
        <taxon>Phaseoleae</taxon>
        <taxon>Cajanus</taxon>
    </lineage>
</organism>
<keyword evidence="1" id="KW-0472">Membrane</keyword>
<evidence type="ECO:0000313" key="3">
    <source>
        <dbReference type="Proteomes" id="UP000075243"/>
    </source>
</evidence>
<sequence length="62" mass="7361">LVEPSLLDYDCIRFLSFALVIFLARISLGEIFYVVENFLCECSDYKPVELKEYVRILLDLYF</sequence>
<dbReference type="AlphaFoldDB" id="A0A151T1H6"/>
<dbReference type="Proteomes" id="UP000075243">
    <property type="component" value="Chromosome 9"/>
</dbReference>
<proteinExistence type="predicted"/>
<feature type="non-terminal residue" evidence="2">
    <location>
        <position position="1"/>
    </location>
</feature>
<dbReference type="InterPro" id="IPR036915">
    <property type="entry name" value="Cyclin-like_sf"/>
</dbReference>
<evidence type="ECO:0000256" key="1">
    <source>
        <dbReference type="SAM" id="Phobius"/>
    </source>
</evidence>
<keyword evidence="3" id="KW-1185">Reference proteome</keyword>
<dbReference type="Gramene" id="C.cajan_22657.t">
    <property type="protein sequence ID" value="C.cajan_22657.t"/>
    <property type="gene ID" value="C.cajan_22657"/>
</dbReference>
<keyword evidence="1" id="KW-0812">Transmembrane</keyword>
<reference evidence="2 3" key="1">
    <citation type="journal article" date="2012" name="Nat. Biotechnol.">
        <title>Draft genome sequence of pigeonpea (Cajanus cajan), an orphan legume crop of resource-poor farmers.</title>
        <authorList>
            <person name="Varshney R.K."/>
            <person name="Chen W."/>
            <person name="Li Y."/>
            <person name="Bharti A.K."/>
            <person name="Saxena R.K."/>
            <person name="Schlueter J.A."/>
            <person name="Donoghue M.T."/>
            <person name="Azam S."/>
            <person name="Fan G."/>
            <person name="Whaley A.M."/>
            <person name="Farmer A.D."/>
            <person name="Sheridan J."/>
            <person name="Iwata A."/>
            <person name="Tuteja R."/>
            <person name="Penmetsa R.V."/>
            <person name="Wu W."/>
            <person name="Upadhyaya H.D."/>
            <person name="Yang S.P."/>
            <person name="Shah T."/>
            <person name="Saxena K.B."/>
            <person name="Michael T."/>
            <person name="McCombie W.R."/>
            <person name="Yang B."/>
            <person name="Zhang G."/>
            <person name="Yang H."/>
            <person name="Wang J."/>
            <person name="Spillane C."/>
            <person name="Cook D.R."/>
            <person name="May G.D."/>
            <person name="Xu X."/>
            <person name="Jackson S.A."/>
        </authorList>
    </citation>
    <scope>NUCLEOTIDE SEQUENCE [LARGE SCALE GENOMIC DNA]</scope>
    <source>
        <strain evidence="3">cv. Asha</strain>
    </source>
</reference>
<protein>
    <submittedName>
        <fullName evidence="2">Uncharacterized protein</fullName>
    </submittedName>
</protein>
<gene>
    <name evidence="2" type="ORF">KK1_023326</name>
</gene>
<name>A0A151T1H6_CAJCA</name>
<dbReference type="SUPFAM" id="SSF47954">
    <property type="entry name" value="Cyclin-like"/>
    <property type="match status" value="1"/>
</dbReference>